<dbReference type="PANTHER" id="PTHR43649:SF30">
    <property type="entry name" value="ABC TRANSPORTER SUBSTRATE-BINDING PROTEIN"/>
    <property type="match status" value="1"/>
</dbReference>
<dbReference type="SUPFAM" id="SSF53850">
    <property type="entry name" value="Periplasmic binding protein-like II"/>
    <property type="match status" value="1"/>
</dbReference>
<dbReference type="AlphaFoldDB" id="A0A5N0EE46"/>
<dbReference type="InterPro" id="IPR050490">
    <property type="entry name" value="Bact_solute-bd_prot1"/>
</dbReference>
<dbReference type="PANTHER" id="PTHR43649">
    <property type="entry name" value="ARABINOSE-BINDING PROTEIN-RELATED"/>
    <property type="match status" value="1"/>
</dbReference>
<name>A0A5N0EE46_9NOCA</name>
<protein>
    <submittedName>
        <fullName evidence="1">Extracellular solute-binding protein</fullName>
    </submittedName>
</protein>
<evidence type="ECO:0000313" key="2">
    <source>
        <dbReference type="Proteomes" id="UP000323876"/>
    </source>
</evidence>
<dbReference type="InterPro" id="IPR006059">
    <property type="entry name" value="SBP"/>
</dbReference>
<dbReference type="Gene3D" id="3.40.190.10">
    <property type="entry name" value="Periplasmic binding protein-like II"/>
    <property type="match status" value="1"/>
</dbReference>
<reference evidence="1 2" key="1">
    <citation type="submission" date="2019-09" db="EMBL/GenBank/DDBJ databases">
        <authorList>
            <person name="Wang X."/>
        </authorList>
    </citation>
    <scope>NUCLEOTIDE SEQUENCE [LARGE SCALE GENOMIC DNA]</scope>
    <source>
        <strain evidence="1 2">CICC 11023</strain>
    </source>
</reference>
<dbReference type="OrthoDB" id="2515880at2"/>
<sequence length="435" mass="46824">MPQVNSVTTPTRRTALRGGAAIALGLVSAACSGGSKGGVGPDGRVTIQLWHGQNERNRVVVEELVADFERAYPNIRIDLGGGGVVADEMLQKVLAALASGSFPDIAYIFGSDLASIARSPNVVDLTDALPGWNDLWQPVQTAVTLNGRVRAAPALTDSLAVVCNQAVFANAGVALPVTGWSWKDFTATARKLTDADRGTFGTGWPGVGDEDTTWRLWPLVWDLGGEVIAADGKTVGFADVGERALQVVADLARDKSVYIDAKPGTDQMYQVFKSGLMGMVITGQWQLAEIIDARVDYTVVPMPSFTGAPMTISGPDTWTLFDNGPARVHAARTFVNWLNDPRQDVRWDIGAGSLPLSRPAQALPEWQRQVEDIDGLDVFTRALVYSRARPVHPAYPQVSQALGQAIVSVLYGRRSPAEAMRRCRREADAALHIPR</sequence>
<proteinExistence type="predicted"/>
<dbReference type="Proteomes" id="UP000323876">
    <property type="component" value="Unassembled WGS sequence"/>
</dbReference>
<evidence type="ECO:0000313" key="1">
    <source>
        <dbReference type="EMBL" id="KAA8885681.1"/>
    </source>
</evidence>
<comment type="caution">
    <text evidence="1">The sequence shown here is derived from an EMBL/GenBank/DDBJ whole genome shotgun (WGS) entry which is preliminary data.</text>
</comment>
<accession>A0A5N0EE46</accession>
<keyword evidence="2" id="KW-1185">Reference proteome</keyword>
<dbReference type="EMBL" id="VXLC01000015">
    <property type="protein sequence ID" value="KAA8885681.1"/>
    <property type="molecule type" value="Genomic_DNA"/>
</dbReference>
<dbReference type="Pfam" id="PF01547">
    <property type="entry name" value="SBP_bac_1"/>
    <property type="match status" value="1"/>
</dbReference>
<gene>
    <name evidence="1" type="ORF">F3087_29055</name>
</gene>
<organism evidence="1 2">
    <name type="scientific">Nocardia colli</name>
    <dbReference type="NCBI Taxonomy" id="2545717"/>
    <lineage>
        <taxon>Bacteria</taxon>
        <taxon>Bacillati</taxon>
        <taxon>Actinomycetota</taxon>
        <taxon>Actinomycetes</taxon>
        <taxon>Mycobacteriales</taxon>
        <taxon>Nocardiaceae</taxon>
        <taxon>Nocardia</taxon>
    </lineage>
</organism>